<keyword evidence="5" id="KW-1185">Reference proteome</keyword>
<dbReference type="Gene3D" id="3.10.580.10">
    <property type="entry name" value="CBS-domain"/>
    <property type="match status" value="1"/>
</dbReference>
<sequence length="139" mass="15551">MALIYTGIQRTVAVLDERSTALEAAQLMTERFIGSVVVTGAARVTGIFTERDLVKRVIAAGRDPSGVRLRDVMRQDPVRVGPRESVGRCLDLMKEHRCRHLLVFDGEECVGIVSLRDLVALMLEEKEQLIQQLTRYITG</sequence>
<reference evidence="4 5" key="1">
    <citation type="submission" date="2015-08" db="EMBL/GenBank/DDBJ databases">
        <title>Complete genome sequence of Sulfurifustis variabilis.</title>
        <authorList>
            <person name="Miura A."/>
            <person name="Kojima H."/>
            <person name="Fukui M."/>
        </authorList>
    </citation>
    <scope>NUCLEOTIDE SEQUENCE [LARGE SCALE GENOMIC DNA]</scope>
    <source>
        <strain evidence="5">skN76</strain>
    </source>
</reference>
<dbReference type="KEGG" id="sva:SVA_2524"/>
<feature type="domain" description="CBS" evidence="3">
    <location>
        <begin position="73"/>
        <end position="128"/>
    </location>
</feature>
<evidence type="ECO:0000259" key="3">
    <source>
        <dbReference type="PROSITE" id="PS51371"/>
    </source>
</evidence>
<dbReference type="Proteomes" id="UP000218899">
    <property type="component" value="Chromosome"/>
</dbReference>
<feature type="domain" description="CBS" evidence="3">
    <location>
        <begin position="8"/>
        <end position="65"/>
    </location>
</feature>
<dbReference type="GO" id="GO:0016301">
    <property type="term" value="F:kinase activity"/>
    <property type="evidence" value="ECO:0007669"/>
    <property type="project" value="UniProtKB-KW"/>
</dbReference>
<dbReference type="SUPFAM" id="SSF54631">
    <property type="entry name" value="CBS-domain pair"/>
    <property type="match status" value="1"/>
</dbReference>
<dbReference type="Pfam" id="PF00571">
    <property type="entry name" value="CBS"/>
    <property type="match status" value="2"/>
</dbReference>
<keyword evidence="4" id="KW-0418">Kinase</keyword>
<dbReference type="EMBL" id="AP014936">
    <property type="protein sequence ID" value="BAU49072.1"/>
    <property type="molecule type" value="Genomic_DNA"/>
</dbReference>
<evidence type="ECO:0000313" key="4">
    <source>
        <dbReference type="EMBL" id="BAU49072.1"/>
    </source>
</evidence>
<protein>
    <submittedName>
        <fullName evidence="4">Histidine kinase</fullName>
    </submittedName>
</protein>
<name>A0A1B4V8V6_9GAMM</name>
<keyword evidence="1 2" id="KW-0129">CBS domain</keyword>
<accession>A0A1B4V8V6</accession>
<dbReference type="OrthoDB" id="9807125at2"/>
<gene>
    <name evidence="4" type="ORF">SVA_2524</name>
</gene>
<dbReference type="InterPro" id="IPR051257">
    <property type="entry name" value="Diverse_CBS-Domain"/>
</dbReference>
<evidence type="ECO:0000256" key="1">
    <source>
        <dbReference type="ARBA" id="ARBA00023122"/>
    </source>
</evidence>
<dbReference type="AlphaFoldDB" id="A0A1B4V8V6"/>
<proteinExistence type="predicted"/>
<dbReference type="PROSITE" id="PS51371">
    <property type="entry name" value="CBS"/>
    <property type="match status" value="2"/>
</dbReference>
<evidence type="ECO:0000313" key="5">
    <source>
        <dbReference type="Proteomes" id="UP000218899"/>
    </source>
</evidence>
<dbReference type="RefSeq" id="WP_096461526.1">
    <property type="nucleotide sequence ID" value="NZ_AP014936.1"/>
</dbReference>
<dbReference type="InterPro" id="IPR046342">
    <property type="entry name" value="CBS_dom_sf"/>
</dbReference>
<dbReference type="InterPro" id="IPR000644">
    <property type="entry name" value="CBS_dom"/>
</dbReference>
<dbReference type="PANTHER" id="PTHR43080">
    <property type="entry name" value="CBS DOMAIN-CONTAINING PROTEIN CBSX3, MITOCHONDRIAL"/>
    <property type="match status" value="1"/>
</dbReference>
<dbReference type="PANTHER" id="PTHR43080:SF2">
    <property type="entry name" value="CBS DOMAIN-CONTAINING PROTEIN"/>
    <property type="match status" value="1"/>
</dbReference>
<keyword evidence="4" id="KW-0808">Transferase</keyword>
<dbReference type="SMART" id="SM00116">
    <property type="entry name" value="CBS"/>
    <property type="match status" value="2"/>
</dbReference>
<evidence type="ECO:0000256" key="2">
    <source>
        <dbReference type="PROSITE-ProRule" id="PRU00703"/>
    </source>
</evidence>
<organism evidence="4 5">
    <name type="scientific">Sulfurifustis variabilis</name>
    <dbReference type="NCBI Taxonomy" id="1675686"/>
    <lineage>
        <taxon>Bacteria</taxon>
        <taxon>Pseudomonadati</taxon>
        <taxon>Pseudomonadota</taxon>
        <taxon>Gammaproteobacteria</taxon>
        <taxon>Acidiferrobacterales</taxon>
        <taxon>Acidiferrobacteraceae</taxon>
        <taxon>Sulfurifustis</taxon>
    </lineage>
</organism>